<dbReference type="Proteomes" id="UP000182584">
    <property type="component" value="Unassembled WGS sequence"/>
</dbReference>
<evidence type="ECO:0000313" key="1">
    <source>
        <dbReference type="EMBL" id="SES41036.1"/>
    </source>
</evidence>
<sequence length="37" mass="4206">MIIQNEIPLLEYDARSFGTGSHEKALLLGLDVLRDYN</sequence>
<name>A0A1H9X4B6_BUTFI</name>
<dbReference type="EMBL" id="FOGJ01000043">
    <property type="protein sequence ID" value="SES41036.1"/>
    <property type="molecule type" value="Genomic_DNA"/>
</dbReference>
<gene>
    <name evidence="1" type="ORF">SAMN04487884_1436</name>
</gene>
<organism evidence="1">
    <name type="scientific">Butyrivibrio fibrisolvens</name>
    <dbReference type="NCBI Taxonomy" id="831"/>
    <lineage>
        <taxon>Bacteria</taxon>
        <taxon>Bacillati</taxon>
        <taxon>Bacillota</taxon>
        <taxon>Clostridia</taxon>
        <taxon>Lachnospirales</taxon>
        <taxon>Lachnospiraceae</taxon>
        <taxon>Butyrivibrio</taxon>
    </lineage>
</organism>
<proteinExistence type="predicted"/>
<dbReference type="eggNOG" id="COG2820">
    <property type="taxonomic scope" value="Bacteria"/>
</dbReference>
<protein>
    <submittedName>
        <fullName evidence="1">Uncharacterized protein</fullName>
    </submittedName>
</protein>
<accession>A0A1H9X4B6</accession>
<reference evidence="1" key="1">
    <citation type="submission" date="2016-10" db="EMBL/GenBank/DDBJ databases">
        <authorList>
            <person name="de Groot N.N."/>
        </authorList>
    </citation>
    <scope>NUCLEOTIDE SEQUENCE [LARGE SCALE GENOMIC DNA]</scope>
    <source>
        <strain evidence="1">AR40</strain>
    </source>
</reference>
<dbReference type="AlphaFoldDB" id="A0A1H9X4B6"/>